<reference evidence="10" key="1">
    <citation type="submission" date="2020-10" db="EMBL/GenBank/DDBJ databases">
        <authorList>
            <person name="Gilroy R."/>
        </authorList>
    </citation>
    <scope>NUCLEOTIDE SEQUENCE</scope>
    <source>
        <strain evidence="10">ChiGjej1B1-24693</strain>
    </source>
</reference>
<keyword evidence="1 7" id="KW-0963">Cytoplasm</keyword>
<dbReference type="InterPro" id="IPR012795">
    <property type="entry name" value="tRNA_Ile_lys_synt_N"/>
</dbReference>
<evidence type="ECO:0000256" key="5">
    <source>
        <dbReference type="ARBA" id="ARBA00022840"/>
    </source>
</evidence>
<dbReference type="CDD" id="cd01992">
    <property type="entry name" value="TilS_N"/>
    <property type="match status" value="1"/>
</dbReference>
<accession>A0A9D1KP33</accession>
<comment type="catalytic activity">
    <reaction evidence="6 7">
        <text>cytidine(34) in tRNA(Ile2) + L-lysine + ATP = lysidine(34) in tRNA(Ile2) + AMP + diphosphate + H(+)</text>
        <dbReference type="Rhea" id="RHEA:43744"/>
        <dbReference type="Rhea" id="RHEA-COMP:10625"/>
        <dbReference type="Rhea" id="RHEA-COMP:10670"/>
        <dbReference type="ChEBI" id="CHEBI:15378"/>
        <dbReference type="ChEBI" id="CHEBI:30616"/>
        <dbReference type="ChEBI" id="CHEBI:32551"/>
        <dbReference type="ChEBI" id="CHEBI:33019"/>
        <dbReference type="ChEBI" id="CHEBI:82748"/>
        <dbReference type="ChEBI" id="CHEBI:83665"/>
        <dbReference type="ChEBI" id="CHEBI:456215"/>
        <dbReference type="EC" id="6.3.4.19"/>
    </reaction>
</comment>
<dbReference type="SUPFAM" id="SSF52402">
    <property type="entry name" value="Adenine nucleotide alpha hydrolases-like"/>
    <property type="match status" value="1"/>
</dbReference>
<keyword evidence="4 7" id="KW-0547">Nucleotide-binding</keyword>
<evidence type="ECO:0000313" key="10">
    <source>
        <dbReference type="EMBL" id="HIT77131.1"/>
    </source>
</evidence>
<evidence type="ECO:0000256" key="6">
    <source>
        <dbReference type="ARBA" id="ARBA00048539"/>
    </source>
</evidence>
<evidence type="ECO:0000256" key="1">
    <source>
        <dbReference type="ARBA" id="ARBA00022490"/>
    </source>
</evidence>
<evidence type="ECO:0000256" key="2">
    <source>
        <dbReference type="ARBA" id="ARBA00022598"/>
    </source>
</evidence>
<name>A0A9D1KP33_9ACTN</name>
<evidence type="ECO:0000259" key="9">
    <source>
        <dbReference type="Pfam" id="PF09179"/>
    </source>
</evidence>
<dbReference type="GO" id="GO:0005737">
    <property type="term" value="C:cytoplasm"/>
    <property type="evidence" value="ECO:0007669"/>
    <property type="project" value="UniProtKB-SubCell"/>
</dbReference>
<evidence type="ECO:0000256" key="7">
    <source>
        <dbReference type="HAMAP-Rule" id="MF_01161"/>
    </source>
</evidence>
<dbReference type="Pfam" id="PF09179">
    <property type="entry name" value="TilS"/>
    <property type="match status" value="1"/>
</dbReference>
<keyword evidence="5 7" id="KW-0067">ATP-binding</keyword>
<protein>
    <recommendedName>
        <fullName evidence="7">tRNA(Ile)-lysidine synthase</fullName>
        <ecNumber evidence="7">6.3.4.19</ecNumber>
    </recommendedName>
    <alternativeName>
        <fullName evidence="7">tRNA(Ile)-2-lysyl-cytidine synthase</fullName>
    </alternativeName>
    <alternativeName>
        <fullName evidence="7">tRNA(Ile)-lysidine synthetase</fullName>
    </alternativeName>
</protein>
<dbReference type="HAMAP" id="MF_01161">
    <property type="entry name" value="tRNA_Ile_lys_synt"/>
    <property type="match status" value="1"/>
</dbReference>
<feature type="binding site" evidence="7">
    <location>
        <begin position="32"/>
        <end position="37"/>
    </location>
    <ligand>
        <name>ATP</name>
        <dbReference type="ChEBI" id="CHEBI:30616"/>
    </ligand>
</feature>
<dbReference type="PANTHER" id="PTHR43033:SF1">
    <property type="entry name" value="TRNA(ILE)-LYSIDINE SYNTHASE-RELATED"/>
    <property type="match status" value="1"/>
</dbReference>
<feature type="domain" description="tRNA(Ile)-lysidine/2-thiocytidine synthase N-terminal" evidence="8">
    <location>
        <begin position="27"/>
        <end position="201"/>
    </location>
</feature>
<dbReference type="GO" id="GO:0006400">
    <property type="term" value="P:tRNA modification"/>
    <property type="evidence" value="ECO:0007669"/>
    <property type="project" value="UniProtKB-UniRule"/>
</dbReference>
<comment type="subcellular location">
    <subcellularLocation>
        <location evidence="7">Cytoplasm</location>
    </subcellularLocation>
</comment>
<comment type="similarity">
    <text evidence="7">Belongs to the tRNA(Ile)-lysidine synthase family.</text>
</comment>
<dbReference type="InterPro" id="IPR015262">
    <property type="entry name" value="tRNA_Ile_lys_synt_subst-bd"/>
</dbReference>
<dbReference type="GO" id="GO:0005524">
    <property type="term" value="F:ATP binding"/>
    <property type="evidence" value="ECO:0007669"/>
    <property type="project" value="UniProtKB-UniRule"/>
</dbReference>
<dbReference type="InterPro" id="IPR011063">
    <property type="entry name" value="TilS/TtcA_N"/>
</dbReference>
<keyword evidence="3 7" id="KW-0819">tRNA processing</keyword>
<dbReference type="InterPro" id="IPR012094">
    <property type="entry name" value="tRNA_Ile_lys_synt"/>
</dbReference>
<feature type="domain" description="tRNA(Ile)-lysidine synthase substrate-binding" evidence="9">
    <location>
        <begin position="248"/>
        <end position="312"/>
    </location>
</feature>
<dbReference type="EMBL" id="DVLP01000464">
    <property type="protein sequence ID" value="HIT77131.1"/>
    <property type="molecule type" value="Genomic_DNA"/>
</dbReference>
<evidence type="ECO:0000256" key="4">
    <source>
        <dbReference type="ARBA" id="ARBA00022741"/>
    </source>
</evidence>
<comment type="domain">
    <text evidence="7">The N-terminal region contains the highly conserved SGGXDS motif, predicted to be a P-loop motif involved in ATP binding.</text>
</comment>
<evidence type="ECO:0000259" key="8">
    <source>
        <dbReference type="Pfam" id="PF01171"/>
    </source>
</evidence>
<dbReference type="EC" id="6.3.4.19" evidence="7"/>
<dbReference type="Gene3D" id="3.40.50.620">
    <property type="entry name" value="HUPs"/>
    <property type="match status" value="1"/>
</dbReference>
<dbReference type="InterPro" id="IPR014729">
    <property type="entry name" value="Rossmann-like_a/b/a_fold"/>
</dbReference>
<gene>
    <name evidence="7 10" type="primary">tilS</name>
    <name evidence="10" type="ORF">IAA98_16250</name>
</gene>
<proteinExistence type="inferred from homology"/>
<evidence type="ECO:0000256" key="3">
    <source>
        <dbReference type="ARBA" id="ARBA00022694"/>
    </source>
</evidence>
<comment type="function">
    <text evidence="7">Ligates lysine onto the cytidine present at position 34 of the AUA codon-specific tRNA(Ile) that contains the anticodon CAU, in an ATP-dependent manner. Cytidine is converted to lysidine, thus changing the amino acid specificity of the tRNA from methionine to isoleucine.</text>
</comment>
<evidence type="ECO:0000313" key="11">
    <source>
        <dbReference type="Proteomes" id="UP000886842"/>
    </source>
</evidence>
<dbReference type="NCBIfam" id="TIGR02432">
    <property type="entry name" value="lysidine_TilS_N"/>
    <property type="match status" value="1"/>
</dbReference>
<organism evidence="10 11">
    <name type="scientific">Candidatus Avipropionibacterium avicola</name>
    <dbReference type="NCBI Taxonomy" id="2840701"/>
    <lineage>
        <taxon>Bacteria</taxon>
        <taxon>Bacillati</taxon>
        <taxon>Actinomycetota</taxon>
        <taxon>Actinomycetes</taxon>
        <taxon>Propionibacteriales</taxon>
        <taxon>Propionibacteriaceae</taxon>
        <taxon>Propionibacteriaceae incertae sedis</taxon>
        <taxon>Candidatus Avipropionibacterium</taxon>
    </lineage>
</organism>
<dbReference type="Gene3D" id="1.20.59.20">
    <property type="match status" value="1"/>
</dbReference>
<dbReference type="GO" id="GO:0032267">
    <property type="term" value="F:tRNA(Ile)-lysidine synthase activity"/>
    <property type="evidence" value="ECO:0007669"/>
    <property type="project" value="UniProtKB-EC"/>
</dbReference>
<dbReference type="SUPFAM" id="SSF82829">
    <property type="entry name" value="MesJ substrate recognition domain-like"/>
    <property type="match status" value="1"/>
</dbReference>
<dbReference type="Pfam" id="PF01171">
    <property type="entry name" value="ATP_bind_3"/>
    <property type="match status" value="1"/>
</dbReference>
<comment type="caution">
    <text evidence="10">The sequence shown here is derived from an EMBL/GenBank/DDBJ whole genome shotgun (WGS) entry which is preliminary data.</text>
</comment>
<dbReference type="Proteomes" id="UP000886842">
    <property type="component" value="Unassembled WGS sequence"/>
</dbReference>
<reference evidence="10" key="2">
    <citation type="journal article" date="2021" name="PeerJ">
        <title>Extensive microbial diversity within the chicken gut microbiome revealed by metagenomics and culture.</title>
        <authorList>
            <person name="Gilroy R."/>
            <person name="Ravi A."/>
            <person name="Getino M."/>
            <person name="Pursley I."/>
            <person name="Horton D.L."/>
            <person name="Alikhan N.F."/>
            <person name="Baker D."/>
            <person name="Gharbi K."/>
            <person name="Hall N."/>
            <person name="Watson M."/>
            <person name="Adriaenssens E.M."/>
            <person name="Foster-Nyarko E."/>
            <person name="Jarju S."/>
            <person name="Secka A."/>
            <person name="Antonio M."/>
            <person name="Oren A."/>
            <person name="Chaudhuri R.R."/>
            <person name="La Ragione R."/>
            <person name="Hildebrand F."/>
            <person name="Pallen M.J."/>
        </authorList>
    </citation>
    <scope>NUCLEOTIDE SEQUENCE</scope>
    <source>
        <strain evidence="10">ChiGjej1B1-24693</strain>
    </source>
</reference>
<dbReference type="AlphaFoldDB" id="A0A9D1KP33"/>
<dbReference type="PANTHER" id="PTHR43033">
    <property type="entry name" value="TRNA(ILE)-LYSIDINE SYNTHASE-RELATED"/>
    <property type="match status" value="1"/>
</dbReference>
<keyword evidence="2 7" id="KW-0436">Ligase</keyword>
<sequence length="315" mass="33406">MAKRALGPATWELVRAIRAHADPERAWVVGCSGGRDSLALTMAAALARPGGVRAVVVDHGLQPDSAQVAARTAAQLADLVPTEVVRAEVGSAGGPEAAARSARYAVLAAEASRDGAEVLVGHTLDDQAETVLLGLTRGAGARALAGMAVRTSWTDPALELVRPLLGVRRETCARACEERGLQWWDDPHNEEPAFLRSRIRTTVMPVLVEQLGDRVVESLARTAELLGDDADLLDELTADAADVSQPALDCAVVAELPAALRGRLILSWLRRHGGRDLGQVHVGAVERLVLDWHGQGPVDLPGIRVLRRDGALRIG</sequence>